<evidence type="ECO:0000256" key="1">
    <source>
        <dbReference type="SAM" id="MobiDB-lite"/>
    </source>
</evidence>
<evidence type="ECO:0000313" key="3">
    <source>
        <dbReference type="Proteomes" id="UP000320333"/>
    </source>
</evidence>
<reference evidence="2 3" key="1">
    <citation type="journal article" date="2019" name="Sci. Rep.">
        <title>Comparative genomics of chytrid fungi reveal insights into the obligate biotrophic and pathogenic lifestyle of Synchytrium endobioticum.</title>
        <authorList>
            <person name="van de Vossenberg B.T.L.H."/>
            <person name="Warris S."/>
            <person name="Nguyen H.D.T."/>
            <person name="van Gent-Pelzer M.P.E."/>
            <person name="Joly D.L."/>
            <person name="van de Geest H.C."/>
            <person name="Bonants P.J.M."/>
            <person name="Smith D.S."/>
            <person name="Levesque C.A."/>
            <person name="van der Lee T.A.J."/>
        </authorList>
    </citation>
    <scope>NUCLEOTIDE SEQUENCE [LARGE SCALE GENOMIC DNA]</scope>
    <source>
        <strain evidence="2 3">CBS 675.73</strain>
    </source>
</reference>
<dbReference type="PANTHER" id="PTHR28027">
    <property type="entry name" value="TRANSCRIPTIONAL REGULATOR MIT1"/>
    <property type="match status" value="1"/>
</dbReference>
<evidence type="ECO:0008006" key="4">
    <source>
        <dbReference type="Google" id="ProtNLM"/>
    </source>
</evidence>
<dbReference type="GO" id="GO:0003677">
    <property type="term" value="F:DNA binding"/>
    <property type="evidence" value="ECO:0007669"/>
    <property type="project" value="TreeGrafter"/>
</dbReference>
<name>A0A507EZI6_9FUNG</name>
<sequence>MSTASATTNNNNTPLLLTSAFTPTNNNNNSNNYNNNNYNNNTTTTTKPLAETFRGYVKDTADAHALIEACIAGILRPLNTAPESLSHLRIRSGTCLVFGDDQSKHADGKGHTARWRDGGRWSRSRLQGPFLLYREVESTKNCAPAEDTYSKFLLTVASTEAEQCTRFRNTVLRPQTRFVPNGLAKRTITLTGSNGLRYRVISYFYPPSVAHLYGDPVPAGASLLMRPGDFAELKPFFAMIPDSAHASSSSSSASASSLQQMQAAAVSPPVTIKSSSPQYSSMGMLYPSASATSSASSSCAASSAATGRMPTISSHHHHRHHDEVTTTGNTRYETMPVKAEVSGCCPCGGLGPRRSMHRFDPIWLSQPAWLAPLNSNSRKRD</sequence>
<protein>
    <recommendedName>
        <fullName evidence="4">Gti1/Pac2 family-domain-containing protein</fullName>
    </recommendedName>
</protein>
<gene>
    <name evidence="2" type="ORF">CcCBS67573_g07029</name>
</gene>
<feature type="region of interest" description="Disordered" evidence="1">
    <location>
        <begin position="306"/>
        <end position="328"/>
    </location>
</feature>
<dbReference type="Pfam" id="PF09729">
    <property type="entry name" value="Gti1_Pac2"/>
    <property type="match status" value="1"/>
</dbReference>
<dbReference type="OrthoDB" id="10374948at2759"/>
<keyword evidence="3" id="KW-1185">Reference proteome</keyword>
<proteinExistence type="predicted"/>
<comment type="caution">
    <text evidence="2">The sequence shown here is derived from an EMBL/GenBank/DDBJ whole genome shotgun (WGS) entry which is preliminary data.</text>
</comment>
<dbReference type="AlphaFoldDB" id="A0A507EZI6"/>
<accession>A0A507EZI6</accession>
<dbReference type="InterPro" id="IPR018608">
    <property type="entry name" value="Gti1/Pac2"/>
</dbReference>
<dbReference type="PANTHER" id="PTHR28027:SF2">
    <property type="entry name" value="TRANSCRIPTIONAL REGULATOR MIT1"/>
    <property type="match status" value="1"/>
</dbReference>
<evidence type="ECO:0000313" key="2">
    <source>
        <dbReference type="EMBL" id="TPX68835.1"/>
    </source>
</evidence>
<dbReference type="EMBL" id="QEAP01000336">
    <property type="protein sequence ID" value="TPX68835.1"/>
    <property type="molecule type" value="Genomic_DNA"/>
</dbReference>
<dbReference type="Proteomes" id="UP000320333">
    <property type="component" value="Unassembled WGS sequence"/>
</dbReference>
<feature type="region of interest" description="Disordered" evidence="1">
    <location>
        <begin position="1"/>
        <end position="43"/>
    </location>
</feature>
<organism evidence="2 3">
    <name type="scientific">Chytriomyces confervae</name>
    <dbReference type="NCBI Taxonomy" id="246404"/>
    <lineage>
        <taxon>Eukaryota</taxon>
        <taxon>Fungi</taxon>
        <taxon>Fungi incertae sedis</taxon>
        <taxon>Chytridiomycota</taxon>
        <taxon>Chytridiomycota incertae sedis</taxon>
        <taxon>Chytridiomycetes</taxon>
        <taxon>Chytridiales</taxon>
        <taxon>Chytriomycetaceae</taxon>
        <taxon>Chytriomyces</taxon>
    </lineage>
</organism>